<reference evidence="1 2" key="1">
    <citation type="submission" date="2019-12" db="EMBL/GenBank/DDBJ databases">
        <title>Isolation and characterization of three novel carbon monoxide-oxidizing members of Halobacteria from salione crusts and soils.</title>
        <authorList>
            <person name="Myers M.R."/>
            <person name="King G.M."/>
        </authorList>
    </citation>
    <scope>NUCLEOTIDE SEQUENCE [LARGE SCALE GENOMIC DNA]</scope>
    <source>
        <strain evidence="1 2">WSH3</strain>
    </source>
</reference>
<dbReference type="OrthoDB" id="254799at2157"/>
<dbReference type="EMBL" id="WUUT01000002">
    <property type="protein sequence ID" value="MXR51260.1"/>
    <property type="molecule type" value="Genomic_DNA"/>
</dbReference>
<dbReference type="RefSeq" id="WP_159763403.1">
    <property type="nucleotide sequence ID" value="NZ_WUUT01000002.1"/>
</dbReference>
<dbReference type="PANTHER" id="PTHR37466">
    <property type="entry name" value="SLR1628 PROTEIN"/>
    <property type="match status" value="1"/>
</dbReference>
<evidence type="ECO:0000313" key="2">
    <source>
        <dbReference type="Proteomes" id="UP000466535"/>
    </source>
</evidence>
<keyword evidence="2" id="KW-1185">Reference proteome</keyword>
<dbReference type="Pfam" id="PF09996">
    <property type="entry name" value="DUF2237"/>
    <property type="match status" value="1"/>
</dbReference>
<proteinExistence type="predicted"/>
<dbReference type="Gene3D" id="3.30.56.110">
    <property type="entry name" value="Protein of unknown function DUF2237"/>
    <property type="match status" value="1"/>
</dbReference>
<name>A0A6B0T8S0_9EURY</name>
<dbReference type="PANTHER" id="PTHR37466:SF1">
    <property type="entry name" value="SLR1628 PROTEIN"/>
    <property type="match status" value="1"/>
</dbReference>
<dbReference type="InterPro" id="IPR018714">
    <property type="entry name" value="DUF2237"/>
</dbReference>
<gene>
    <name evidence="1" type="ORF">GRX03_06535</name>
</gene>
<protein>
    <submittedName>
        <fullName evidence="1">DUF2237 family protein</fullName>
    </submittedName>
</protein>
<sequence>MSQQTDQRNVLGTELQPCSTDPETGFLRDGYCHEHPQDRGCHEICAVVTEEFLQYSKARGNDLITPRPEFDFPGLEPGDRWCLCVGRWLEAEREGVAPPIILEATNESVLSDVETELLKSHEYEH</sequence>
<comment type="caution">
    <text evidence="1">The sequence shown here is derived from an EMBL/GenBank/DDBJ whole genome shotgun (WGS) entry which is preliminary data.</text>
</comment>
<evidence type="ECO:0000313" key="1">
    <source>
        <dbReference type="EMBL" id="MXR51260.1"/>
    </source>
</evidence>
<accession>A0A6B0T8S0</accession>
<organism evidence="1 2">
    <name type="scientific">Halovenus carboxidivorans</name>
    <dbReference type="NCBI Taxonomy" id="2692199"/>
    <lineage>
        <taxon>Archaea</taxon>
        <taxon>Methanobacteriati</taxon>
        <taxon>Methanobacteriota</taxon>
        <taxon>Stenosarchaea group</taxon>
        <taxon>Halobacteria</taxon>
        <taxon>Halobacteriales</taxon>
        <taxon>Haloarculaceae</taxon>
        <taxon>Halovenus</taxon>
    </lineage>
</organism>
<dbReference type="AlphaFoldDB" id="A0A6B0T8S0"/>
<dbReference type="Proteomes" id="UP000466535">
    <property type="component" value="Unassembled WGS sequence"/>
</dbReference>